<dbReference type="PANTHER" id="PTHR33164:SF56">
    <property type="entry name" value="HTH-TYPE TRANSCRIPTIONAL REGULATOR MHQR"/>
    <property type="match status" value="1"/>
</dbReference>
<dbReference type="InterPro" id="IPR000835">
    <property type="entry name" value="HTH_MarR-typ"/>
</dbReference>
<proteinExistence type="predicted"/>
<reference evidence="4 5" key="1">
    <citation type="submission" date="2017-09" db="EMBL/GenBank/DDBJ databases">
        <title>Reassesment of A. cryaerophilus.</title>
        <authorList>
            <person name="Perez-Cataluna A."/>
            <person name="Collado L."/>
            <person name="Salgado O."/>
            <person name="Lefinanco V."/>
            <person name="Figueras M.J."/>
        </authorList>
    </citation>
    <scope>NUCLEOTIDE SEQUENCE [LARGE SCALE GENOMIC DNA]</scope>
    <source>
        <strain evidence="4 5">LMG 9871</strain>
    </source>
</reference>
<dbReference type="InterPro" id="IPR036388">
    <property type="entry name" value="WH-like_DNA-bd_sf"/>
</dbReference>
<keyword evidence="1" id="KW-0805">Transcription regulation</keyword>
<evidence type="ECO:0000313" key="5">
    <source>
        <dbReference type="Proteomes" id="UP000238649"/>
    </source>
</evidence>
<accession>A0A2S9SUF6</accession>
<gene>
    <name evidence="4" type="ORF">CJ671_03690</name>
</gene>
<sequence length="152" mass="17394">MNKKSLKSYGEKADKSMKTVMRLLRVAHTLNNKTELFLSKHALTFNQFKVLEVLYHRGDLNISSITKLIMGTPGNTTVVIKNLNRDGLIESKKDPNDNRSSILSITPKGSLIMQEIFPNHAKNLNEFLDILDDDELTTLYDLLNKIYKEKKD</sequence>
<comment type="caution">
    <text evidence="4">The sequence shown here is derived from an EMBL/GenBank/DDBJ whole genome shotgun (WGS) entry which is preliminary data.</text>
</comment>
<evidence type="ECO:0000256" key="1">
    <source>
        <dbReference type="ARBA" id="ARBA00023015"/>
    </source>
</evidence>
<dbReference type="Pfam" id="PF01047">
    <property type="entry name" value="MarR"/>
    <property type="match status" value="1"/>
</dbReference>
<dbReference type="InterPro" id="IPR036390">
    <property type="entry name" value="WH_DNA-bd_sf"/>
</dbReference>
<dbReference type="SMART" id="SM00347">
    <property type="entry name" value="HTH_MARR"/>
    <property type="match status" value="1"/>
</dbReference>
<dbReference type="GO" id="GO:0006950">
    <property type="term" value="P:response to stress"/>
    <property type="evidence" value="ECO:0007669"/>
    <property type="project" value="TreeGrafter"/>
</dbReference>
<name>A0A2S9SUF6_9BACT</name>
<evidence type="ECO:0000259" key="3">
    <source>
        <dbReference type="PROSITE" id="PS50995"/>
    </source>
</evidence>
<dbReference type="InterPro" id="IPR039422">
    <property type="entry name" value="MarR/SlyA-like"/>
</dbReference>
<evidence type="ECO:0000256" key="2">
    <source>
        <dbReference type="ARBA" id="ARBA00023163"/>
    </source>
</evidence>
<dbReference type="PANTHER" id="PTHR33164">
    <property type="entry name" value="TRANSCRIPTIONAL REGULATOR, MARR FAMILY"/>
    <property type="match status" value="1"/>
</dbReference>
<dbReference type="PROSITE" id="PS50995">
    <property type="entry name" value="HTH_MARR_2"/>
    <property type="match status" value="1"/>
</dbReference>
<dbReference type="EMBL" id="NXGH01000007">
    <property type="protein sequence ID" value="PRM90224.1"/>
    <property type="molecule type" value="Genomic_DNA"/>
</dbReference>
<feature type="domain" description="HTH marR-type" evidence="3">
    <location>
        <begin position="16"/>
        <end position="148"/>
    </location>
</feature>
<dbReference type="SUPFAM" id="SSF46785">
    <property type="entry name" value="Winged helix' DNA-binding domain"/>
    <property type="match status" value="1"/>
</dbReference>
<dbReference type="GO" id="GO:0003700">
    <property type="term" value="F:DNA-binding transcription factor activity"/>
    <property type="evidence" value="ECO:0007669"/>
    <property type="project" value="InterPro"/>
</dbReference>
<dbReference type="RefSeq" id="WP_105911377.1">
    <property type="nucleotide sequence ID" value="NZ_NXGH01000007.1"/>
</dbReference>
<dbReference type="Gene3D" id="1.10.10.10">
    <property type="entry name" value="Winged helix-like DNA-binding domain superfamily/Winged helix DNA-binding domain"/>
    <property type="match status" value="1"/>
</dbReference>
<protein>
    <submittedName>
        <fullName evidence="4">MarR family transcriptional regulator</fullName>
    </submittedName>
</protein>
<dbReference type="Proteomes" id="UP000238649">
    <property type="component" value="Unassembled WGS sequence"/>
</dbReference>
<keyword evidence="2" id="KW-0804">Transcription</keyword>
<organism evidence="4 5">
    <name type="scientific">Aliarcobacter cryaerophilus</name>
    <dbReference type="NCBI Taxonomy" id="28198"/>
    <lineage>
        <taxon>Bacteria</taxon>
        <taxon>Pseudomonadati</taxon>
        <taxon>Campylobacterota</taxon>
        <taxon>Epsilonproteobacteria</taxon>
        <taxon>Campylobacterales</taxon>
        <taxon>Arcobacteraceae</taxon>
        <taxon>Aliarcobacter</taxon>
    </lineage>
</organism>
<dbReference type="AlphaFoldDB" id="A0A2S9SUF6"/>
<evidence type="ECO:0000313" key="4">
    <source>
        <dbReference type="EMBL" id="PRM90224.1"/>
    </source>
</evidence>
<dbReference type="PRINTS" id="PR00598">
    <property type="entry name" value="HTHMARR"/>
</dbReference>
<dbReference type="OrthoDB" id="9799747at2"/>